<proteinExistence type="predicted"/>
<keyword evidence="8" id="KW-1185">Reference proteome</keyword>
<dbReference type="Gene3D" id="3.30.70.20">
    <property type="match status" value="1"/>
</dbReference>
<dbReference type="PROSITE" id="PS00198">
    <property type="entry name" value="4FE4S_FER_1"/>
    <property type="match status" value="1"/>
</dbReference>
<dbReference type="PROSITE" id="PS50902">
    <property type="entry name" value="FLAVODOXIN_LIKE"/>
    <property type="match status" value="1"/>
</dbReference>
<keyword evidence="4" id="KW-0175">Coiled coil</keyword>
<feature type="domain" description="4Fe-4S ferredoxin-type" evidence="6">
    <location>
        <begin position="205"/>
        <end position="233"/>
    </location>
</feature>
<dbReference type="NCBIfam" id="NF038196">
    <property type="entry name" value="ferrodoxin_EFR1"/>
    <property type="match status" value="1"/>
</dbReference>
<dbReference type="PROSITE" id="PS51379">
    <property type="entry name" value="4FE4S_FER_2"/>
    <property type="match status" value="2"/>
</dbReference>
<evidence type="ECO:0000259" key="6">
    <source>
        <dbReference type="PROSITE" id="PS51379"/>
    </source>
</evidence>
<evidence type="ECO:0000313" key="7">
    <source>
        <dbReference type="EMBL" id="CAC9931929.1"/>
    </source>
</evidence>
<dbReference type="Pfam" id="PF00037">
    <property type="entry name" value="Fer4"/>
    <property type="match status" value="1"/>
</dbReference>
<evidence type="ECO:0000256" key="4">
    <source>
        <dbReference type="SAM" id="Coils"/>
    </source>
</evidence>
<organism evidence="7 8">
    <name type="scientific">Aedoeadaptatus nemausensis</name>
    <dbReference type="NCBI Taxonomy" id="2582829"/>
    <lineage>
        <taxon>Bacteria</taxon>
        <taxon>Bacillati</taxon>
        <taxon>Bacillota</taxon>
        <taxon>Tissierellia</taxon>
        <taxon>Tissierellales</taxon>
        <taxon>Peptoniphilaceae</taxon>
        <taxon>Aedoeadaptatus</taxon>
    </lineage>
</organism>
<feature type="coiled-coil region" evidence="4">
    <location>
        <begin position="124"/>
        <end position="151"/>
    </location>
</feature>
<evidence type="ECO:0000256" key="3">
    <source>
        <dbReference type="ARBA" id="ARBA00023014"/>
    </source>
</evidence>
<dbReference type="GO" id="GO:0051536">
    <property type="term" value="F:iron-sulfur cluster binding"/>
    <property type="evidence" value="ECO:0007669"/>
    <property type="project" value="UniProtKB-KW"/>
</dbReference>
<dbReference type="RefSeq" id="WP_180500126.1">
    <property type="nucleotide sequence ID" value="NZ_CAIJCS010000019.1"/>
</dbReference>
<evidence type="ECO:0000259" key="5">
    <source>
        <dbReference type="PROSITE" id="PS50902"/>
    </source>
</evidence>
<dbReference type="InterPro" id="IPR017900">
    <property type="entry name" value="4Fe4S_Fe_S_CS"/>
</dbReference>
<dbReference type="InterPro" id="IPR029039">
    <property type="entry name" value="Flavoprotein-like_sf"/>
</dbReference>
<dbReference type="GO" id="GO:0046872">
    <property type="term" value="F:metal ion binding"/>
    <property type="evidence" value="ECO:0007669"/>
    <property type="project" value="UniProtKB-KW"/>
</dbReference>
<accession>A0A6V6Y497</accession>
<dbReference type="InterPro" id="IPR017896">
    <property type="entry name" value="4Fe4S_Fe-S-bd"/>
</dbReference>
<keyword evidence="3" id="KW-0411">Iron-sulfur</keyword>
<sequence length="248" mass="27642">MIYYFSGTGNSRHVAEVLGEKLGMSVVDLGKKIKTGDMDGIQDDAMIVVTPTYCYRMPRIVEDYLCGVSISAKKAYFVLTYGTTPGNAAHYAEKLSEKLGVPYGGTFSVAMPENYIAMFDAPGAEESREIIQKAENKIRDVAHTIEKGENQKNSSSWTGKVLSSINGIYYSLFVKADKFYAKDNCIGCGECERRCALANVVMEEGRPTWLDCCTHCMACINYCPVEAIEYGKKSEGRFRYTFEKVKEK</sequence>
<name>A0A6V6Y497_9FIRM</name>
<dbReference type="SUPFAM" id="SSF52218">
    <property type="entry name" value="Flavoproteins"/>
    <property type="match status" value="1"/>
</dbReference>
<dbReference type="GO" id="GO:0010181">
    <property type="term" value="F:FMN binding"/>
    <property type="evidence" value="ECO:0007669"/>
    <property type="project" value="InterPro"/>
</dbReference>
<dbReference type="Gene3D" id="3.40.50.360">
    <property type="match status" value="1"/>
</dbReference>
<dbReference type="SUPFAM" id="SSF54862">
    <property type="entry name" value="4Fe-4S ferredoxins"/>
    <property type="match status" value="1"/>
</dbReference>
<dbReference type="AlphaFoldDB" id="A0A6V6Y497"/>
<evidence type="ECO:0000256" key="2">
    <source>
        <dbReference type="ARBA" id="ARBA00023004"/>
    </source>
</evidence>
<feature type="domain" description="Flavodoxin-like" evidence="5">
    <location>
        <begin position="1"/>
        <end position="162"/>
    </location>
</feature>
<dbReference type="EMBL" id="CAIJCS010000019">
    <property type="protein sequence ID" value="CAC9931929.1"/>
    <property type="molecule type" value="Genomic_DNA"/>
</dbReference>
<dbReference type="GO" id="GO:0016651">
    <property type="term" value="F:oxidoreductase activity, acting on NAD(P)H"/>
    <property type="evidence" value="ECO:0007669"/>
    <property type="project" value="UniProtKB-ARBA"/>
</dbReference>
<keyword evidence="1" id="KW-0479">Metal-binding</keyword>
<keyword evidence="2" id="KW-0408">Iron</keyword>
<dbReference type="InterPro" id="IPR047964">
    <property type="entry name" value="EFR1-like"/>
</dbReference>
<protein>
    <submittedName>
        <fullName evidence="7">4Fe-4S binding domain protein</fullName>
    </submittedName>
</protein>
<reference evidence="7 8" key="1">
    <citation type="submission" date="2020-06" db="EMBL/GenBank/DDBJ databases">
        <authorList>
            <person name="Criscuolo A."/>
        </authorList>
    </citation>
    <scope>NUCLEOTIDE SEQUENCE [LARGE SCALE GENOMIC DNA]</scope>
    <source>
        <strain evidence="7">1804121828</strain>
    </source>
</reference>
<dbReference type="InterPro" id="IPR008254">
    <property type="entry name" value="Flavodoxin/NO_synth"/>
</dbReference>
<dbReference type="Proteomes" id="UP000586454">
    <property type="component" value="Unassembled WGS sequence"/>
</dbReference>
<feature type="domain" description="4Fe-4S ferredoxin-type" evidence="6">
    <location>
        <begin position="176"/>
        <end position="204"/>
    </location>
</feature>
<evidence type="ECO:0000313" key="8">
    <source>
        <dbReference type="Proteomes" id="UP000586454"/>
    </source>
</evidence>
<gene>
    <name evidence="7" type="ORF">PEPNEM18_01135</name>
</gene>
<comment type="caution">
    <text evidence="7">The sequence shown here is derived from an EMBL/GenBank/DDBJ whole genome shotgun (WGS) entry which is preliminary data.</text>
</comment>
<evidence type="ECO:0000256" key="1">
    <source>
        <dbReference type="ARBA" id="ARBA00022723"/>
    </source>
</evidence>